<gene>
    <name evidence="8" type="primary">Contig3834.g170</name>
    <name evidence="8" type="ORF">STYLEM_18385</name>
</gene>
<evidence type="ECO:0000256" key="3">
    <source>
        <dbReference type="ARBA" id="ARBA00022741"/>
    </source>
</evidence>
<feature type="coiled-coil region" evidence="6">
    <location>
        <begin position="318"/>
        <end position="345"/>
    </location>
</feature>
<dbReference type="PROSITE" id="PS50011">
    <property type="entry name" value="PROTEIN_KINASE_DOM"/>
    <property type="match status" value="1"/>
</dbReference>
<dbReference type="GO" id="GO:0004674">
    <property type="term" value="F:protein serine/threonine kinase activity"/>
    <property type="evidence" value="ECO:0007669"/>
    <property type="project" value="UniProtKB-KW"/>
</dbReference>
<dbReference type="AlphaFoldDB" id="A0A078B6R0"/>
<dbReference type="InterPro" id="IPR011009">
    <property type="entry name" value="Kinase-like_dom_sf"/>
</dbReference>
<evidence type="ECO:0000313" key="8">
    <source>
        <dbReference type="EMBL" id="CDW89253.1"/>
    </source>
</evidence>
<dbReference type="SUPFAM" id="SSF56112">
    <property type="entry name" value="Protein kinase-like (PK-like)"/>
    <property type="match status" value="1"/>
</dbReference>
<dbReference type="InterPro" id="IPR050117">
    <property type="entry name" value="MAPK"/>
</dbReference>
<reference evidence="8 9" key="1">
    <citation type="submission" date="2014-06" db="EMBL/GenBank/DDBJ databases">
        <authorList>
            <person name="Swart Estienne"/>
        </authorList>
    </citation>
    <scope>NUCLEOTIDE SEQUENCE [LARGE SCALE GENOMIC DNA]</scope>
    <source>
        <strain evidence="8 9">130c</strain>
    </source>
</reference>
<protein>
    <recommendedName>
        <fullName evidence="7">Protein kinase domain-containing protein</fullName>
    </recommendedName>
</protein>
<keyword evidence="2" id="KW-0808">Transferase</keyword>
<feature type="domain" description="Protein kinase" evidence="7">
    <location>
        <begin position="1"/>
        <end position="271"/>
    </location>
</feature>
<proteinExistence type="predicted"/>
<dbReference type="PANTHER" id="PTHR24055">
    <property type="entry name" value="MITOGEN-ACTIVATED PROTEIN KINASE"/>
    <property type="match status" value="1"/>
</dbReference>
<dbReference type="PROSITE" id="PS00108">
    <property type="entry name" value="PROTEIN_KINASE_ST"/>
    <property type="match status" value="1"/>
</dbReference>
<dbReference type="GO" id="GO:0005524">
    <property type="term" value="F:ATP binding"/>
    <property type="evidence" value="ECO:0007669"/>
    <property type="project" value="UniProtKB-KW"/>
</dbReference>
<accession>A0A078B6R0</accession>
<evidence type="ECO:0000256" key="4">
    <source>
        <dbReference type="ARBA" id="ARBA00022777"/>
    </source>
</evidence>
<dbReference type="InParanoid" id="A0A078B6R0"/>
<evidence type="ECO:0000256" key="5">
    <source>
        <dbReference type="ARBA" id="ARBA00022840"/>
    </source>
</evidence>
<evidence type="ECO:0000256" key="1">
    <source>
        <dbReference type="ARBA" id="ARBA00022527"/>
    </source>
</evidence>
<keyword evidence="9" id="KW-1185">Reference proteome</keyword>
<sequence length="854" mass="97153">MFVAIKKFKEKDDIEEVRKTALREIRILKQLKHDHIVHLIEVFRDNGRIFLVFEQLNRNILEELEGNGDNIGIEPLEAQKLIWQILKATAFIHSHNIMHRDFKPENILLSKNGVVKICDFGWARSTTKQGDKDFTEYVATRWYRAPELLLRDKKNYGKPVDVWALGCIFVELITGAPLFTGETDYDTLRQILSTFHQDEDLTEKQKQAYERNPLLAKFPIPYSSDLNFETTLEAKLGFIKNSKAIQFARECLRIDPDQRPTCDQLMDHPYFEDFREEFEDELQTLIEFDNQELFNSNGKQTLYANLQKPQLLLHSSLNHMSRQNLNAYQNEYEEAKISARLHQNHSNSFIANKQNLQNSYFGQSDIIKEEQTITNNEKTSFMNNLNGSPIFGKNFNNQNISSNLMSQSPQHNHNENTNTINKYPQQQQTQSINKQQTVSKINISFMGENSVTNLQMPNTNNINNLNSGSPSSDLTQVQSFSSNPVHNFKSNSNNICGLIKRVSNHNQQSNTQMDYSYGSISHSGNQNNNSIIGAKGGGFFPNLRTKQRDNTNPGQISTHNTFNINMNKSNNNGLTRMIALPQLNDSIINGNINQDEPINSYFHTSSNQQLIPSTSSYQFQLHAIGQGFNNASMIDQQQQNKNQAQSNLLNKKKQLDIQNKMMFPTINTNKENVSGPLPQPNVKIIDLQHNLLPFESNSSEMIGGVPAGRNIIDSQQLRNQIKQQRVNNNKDLIQMSQHQQYLLQQMHSHNPHKNGNSVNNYYNHQTGGTGQTIGTAQVMPKTPNDIYGFAQKAILHSIFDKGGSPGVISTAAGLQGVNSSHGLSGMNKRHTTPYLGQDPMNQNLGRQYKLISKQ</sequence>
<dbReference type="EMBL" id="CCKQ01017373">
    <property type="protein sequence ID" value="CDW89253.1"/>
    <property type="molecule type" value="Genomic_DNA"/>
</dbReference>
<organism evidence="8 9">
    <name type="scientific">Stylonychia lemnae</name>
    <name type="common">Ciliate</name>
    <dbReference type="NCBI Taxonomy" id="5949"/>
    <lineage>
        <taxon>Eukaryota</taxon>
        <taxon>Sar</taxon>
        <taxon>Alveolata</taxon>
        <taxon>Ciliophora</taxon>
        <taxon>Intramacronucleata</taxon>
        <taxon>Spirotrichea</taxon>
        <taxon>Stichotrichia</taxon>
        <taxon>Sporadotrichida</taxon>
        <taxon>Oxytrichidae</taxon>
        <taxon>Stylonychinae</taxon>
        <taxon>Stylonychia</taxon>
    </lineage>
</organism>
<evidence type="ECO:0000256" key="6">
    <source>
        <dbReference type="SAM" id="Coils"/>
    </source>
</evidence>
<keyword evidence="6" id="KW-0175">Coiled coil</keyword>
<dbReference type="Pfam" id="PF00069">
    <property type="entry name" value="Pkinase"/>
    <property type="match status" value="1"/>
</dbReference>
<dbReference type="OrthoDB" id="302535at2759"/>
<keyword evidence="4" id="KW-0418">Kinase</keyword>
<keyword evidence="3" id="KW-0547">Nucleotide-binding</keyword>
<evidence type="ECO:0000259" key="7">
    <source>
        <dbReference type="PROSITE" id="PS50011"/>
    </source>
</evidence>
<keyword evidence="5" id="KW-0067">ATP-binding</keyword>
<dbReference type="Proteomes" id="UP000039865">
    <property type="component" value="Unassembled WGS sequence"/>
</dbReference>
<dbReference type="InterPro" id="IPR000719">
    <property type="entry name" value="Prot_kinase_dom"/>
</dbReference>
<evidence type="ECO:0000313" key="9">
    <source>
        <dbReference type="Proteomes" id="UP000039865"/>
    </source>
</evidence>
<dbReference type="Gene3D" id="1.10.510.10">
    <property type="entry name" value="Transferase(Phosphotransferase) domain 1"/>
    <property type="match status" value="1"/>
</dbReference>
<evidence type="ECO:0000256" key="2">
    <source>
        <dbReference type="ARBA" id="ARBA00022679"/>
    </source>
</evidence>
<dbReference type="Gene3D" id="3.30.200.20">
    <property type="entry name" value="Phosphorylase Kinase, domain 1"/>
    <property type="match status" value="1"/>
</dbReference>
<dbReference type="FunFam" id="1.10.510.10:FF:000624">
    <property type="entry name" value="Mitogen-activated protein kinase"/>
    <property type="match status" value="1"/>
</dbReference>
<dbReference type="InterPro" id="IPR008271">
    <property type="entry name" value="Ser/Thr_kinase_AS"/>
</dbReference>
<keyword evidence="1" id="KW-0723">Serine/threonine-protein kinase</keyword>
<name>A0A078B6R0_STYLE</name>